<feature type="binding site" evidence="10">
    <location>
        <position position="95"/>
    </location>
    <ligand>
        <name>L-histidine</name>
        <dbReference type="ChEBI" id="CHEBI:57595"/>
    </ligand>
</feature>
<dbReference type="InterPro" id="IPR033656">
    <property type="entry name" value="HisRS_anticodon"/>
</dbReference>
<dbReference type="InterPro" id="IPR015807">
    <property type="entry name" value="His-tRNA-ligase"/>
</dbReference>
<evidence type="ECO:0000313" key="12">
    <source>
        <dbReference type="EMBL" id="HHM01989.1"/>
    </source>
</evidence>
<dbReference type="SUPFAM" id="SSF52954">
    <property type="entry name" value="Class II aaRS ABD-related"/>
    <property type="match status" value="1"/>
</dbReference>
<feature type="binding site" evidence="10">
    <location>
        <begin position="244"/>
        <end position="245"/>
    </location>
    <ligand>
        <name>L-histidine</name>
        <dbReference type="ChEBI" id="CHEBI:57595"/>
    </ligand>
</feature>
<comment type="subcellular location">
    <subcellularLocation>
        <location evidence="9">Cytoplasm</location>
    </subcellularLocation>
</comment>
<comment type="catalytic activity">
    <reaction evidence="8 9">
        <text>tRNA(His) + L-histidine + ATP = L-histidyl-tRNA(His) + AMP + diphosphate + H(+)</text>
        <dbReference type="Rhea" id="RHEA:17313"/>
        <dbReference type="Rhea" id="RHEA-COMP:9665"/>
        <dbReference type="Rhea" id="RHEA-COMP:9689"/>
        <dbReference type="ChEBI" id="CHEBI:15378"/>
        <dbReference type="ChEBI" id="CHEBI:30616"/>
        <dbReference type="ChEBI" id="CHEBI:33019"/>
        <dbReference type="ChEBI" id="CHEBI:57595"/>
        <dbReference type="ChEBI" id="CHEBI:78442"/>
        <dbReference type="ChEBI" id="CHEBI:78527"/>
        <dbReference type="ChEBI" id="CHEBI:456215"/>
        <dbReference type="EC" id="6.1.1.21"/>
    </reaction>
</comment>
<comment type="caution">
    <text evidence="12">The sequence shown here is derived from an EMBL/GenBank/DDBJ whole genome shotgun (WGS) entry which is preliminary data.</text>
</comment>
<dbReference type="InterPro" id="IPR045864">
    <property type="entry name" value="aa-tRNA-synth_II/BPL/LPL"/>
</dbReference>
<dbReference type="GO" id="GO:0005524">
    <property type="term" value="F:ATP binding"/>
    <property type="evidence" value="ECO:0007669"/>
    <property type="project" value="UniProtKB-UniRule"/>
</dbReference>
<sequence length="407" mass="45973">MQWQALEKHIRRNMALFNFREIRTPVFEMTEVFARGIGQFTDIVSKEMYTFQDRSKKSLTLKPEMTAPVMRAYMENSLYAQAPLQKLYYIAPLFRQENPQAGRLRQFHQYGAEFIGSPAPEADVETIVLALHIFEELGLTNIRLRINTVGDPESREPYKLLLQDYLKHNIPNPEPQVAERIANNPLRVLDSKDEKLREVIAGAPKLVDHLKEKAAEHYRSVKTQLESAGVSYSEDPTLVRGLDYYTHTVFEITSDALGAQNALCGGGRYDLLARQLGGRDFPAVGFAAGMERILMALESQGKSLARPAVPDVFLITMGEAARATMTSWLAKLRRAGLSADADFLGRSVKAQFREANRSGTRFSLILGEDELNQKFFAVKDMKNSTQENVPFDSLTDYLLQKKESLTV</sequence>
<dbReference type="EMBL" id="DRLI01000123">
    <property type="protein sequence ID" value="HHM01989.1"/>
    <property type="molecule type" value="Genomic_DNA"/>
</dbReference>
<keyword evidence="9" id="KW-0963">Cytoplasm</keyword>
<dbReference type="HAMAP" id="MF_00127">
    <property type="entry name" value="His_tRNA_synth"/>
    <property type="match status" value="1"/>
</dbReference>
<keyword evidence="5 9" id="KW-0067">ATP-binding</keyword>
<protein>
    <recommendedName>
        <fullName evidence="9">Histidine--tRNA ligase</fullName>
        <ecNumber evidence="9">6.1.1.21</ecNumber>
    </recommendedName>
    <alternativeName>
        <fullName evidence="9">Histidyl-tRNA synthetase</fullName>
        <shortName evidence="9">HisRS</shortName>
    </alternativeName>
</protein>
<dbReference type="Pfam" id="PF03129">
    <property type="entry name" value="HGTP_anticodon"/>
    <property type="match status" value="1"/>
</dbReference>
<dbReference type="Gene3D" id="3.30.930.10">
    <property type="entry name" value="Bira Bifunctional Protein, Domain 2"/>
    <property type="match status" value="1"/>
</dbReference>
<dbReference type="InterPro" id="IPR004516">
    <property type="entry name" value="HisRS/HisZ"/>
</dbReference>
<dbReference type="EC" id="6.1.1.21" evidence="9"/>
<dbReference type="PANTHER" id="PTHR43707">
    <property type="entry name" value="HISTIDYL-TRNA SYNTHETASE"/>
    <property type="match status" value="1"/>
</dbReference>
<reference evidence="12" key="1">
    <citation type="journal article" date="2020" name="mSystems">
        <title>Genome- and Community-Level Interaction Insights into Carbon Utilization and Element Cycling Functions of Hydrothermarchaeota in Hydrothermal Sediment.</title>
        <authorList>
            <person name="Zhou Z."/>
            <person name="Liu Y."/>
            <person name="Xu W."/>
            <person name="Pan J."/>
            <person name="Luo Z.H."/>
            <person name="Li M."/>
        </authorList>
    </citation>
    <scope>NUCLEOTIDE SEQUENCE [LARGE SCALE GENOMIC DNA]</scope>
    <source>
        <strain evidence="12">HyVt-460</strain>
    </source>
</reference>
<dbReference type="PROSITE" id="PS50862">
    <property type="entry name" value="AA_TRNA_LIGASE_II"/>
    <property type="match status" value="1"/>
</dbReference>
<dbReference type="InterPro" id="IPR036621">
    <property type="entry name" value="Anticodon-bd_dom_sf"/>
</dbReference>
<dbReference type="GO" id="GO:0004821">
    <property type="term" value="F:histidine-tRNA ligase activity"/>
    <property type="evidence" value="ECO:0007669"/>
    <property type="project" value="UniProtKB-UniRule"/>
</dbReference>
<keyword evidence="7 9" id="KW-0030">Aminoacyl-tRNA synthetase</keyword>
<evidence type="ECO:0000256" key="8">
    <source>
        <dbReference type="ARBA" id="ARBA00047639"/>
    </source>
</evidence>
<feature type="binding site" evidence="10">
    <location>
        <position position="240"/>
    </location>
    <ligand>
        <name>L-histidine</name>
        <dbReference type="ChEBI" id="CHEBI:57595"/>
    </ligand>
</feature>
<evidence type="ECO:0000256" key="4">
    <source>
        <dbReference type="ARBA" id="ARBA00022741"/>
    </source>
</evidence>
<evidence type="ECO:0000256" key="9">
    <source>
        <dbReference type="HAMAP-Rule" id="MF_00127"/>
    </source>
</evidence>
<accession>A0A7V5VF13</accession>
<name>A0A7V5VF13_CALAY</name>
<evidence type="ECO:0000256" key="7">
    <source>
        <dbReference type="ARBA" id="ARBA00023146"/>
    </source>
</evidence>
<dbReference type="SUPFAM" id="SSF55681">
    <property type="entry name" value="Class II aaRS and biotin synthetases"/>
    <property type="match status" value="1"/>
</dbReference>
<dbReference type="AlphaFoldDB" id="A0A7V5VF13"/>
<dbReference type="PANTHER" id="PTHR43707:SF1">
    <property type="entry name" value="HISTIDINE--TRNA LIGASE, MITOCHONDRIAL-RELATED"/>
    <property type="match status" value="1"/>
</dbReference>
<keyword evidence="6 9" id="KW-0648">Protein biosynthesis</keyword>
<feature type="domain" description="Aminoacyl-transfer RNA synthetases class-II family profile" evidence="11">
    <location>
        <begin position="1"/>
        <end position="310"/>
    </location>
</feature>
<dbReference type="CDD" id="cd00859">
    <property type="entry name" value="HisRS_anticodon"/>
    <property type="match status" value="1"/>
</dbReference>
<evidence type="ECO:0000256" key="1">
    <source>
        <dbReference type="ARBA" id="ARBA00008226"/>
    </source>
</evidence>
<dbReference type="GO" id="GO:0005737">
    <property type="term" value="C:cytoplasm"/>
    <property type="evidence" value="ECO:0007669"/>
    <property type="project" value="UniProtKB-SubCell"/>
</dbReference>
<dbReference type="Pfam" id="PF13393">
    <property type="entry name" value="tRNA-synt_His"/>
    <property type="match status" value="2"/>
</dbReference>
<dbReference type="CDD" id="cd00773">
    <property type="entry name" value="HisRS-like_core"/>
    <property type="match status" value="1"/>
</dbReference>
<comment type="similarity">
    <text evidence="1 9">Belongs to the class-II aminoacyl-tRNA synthetase family.</text>
</comment>
<dbReference type="InterPro" id="IPR006195">
    <property type="entry name" value="aa-tRNA-synth_II"/>
</dbReference>
<proteinExistence type="inferred from homology"/>
<organism evidence="12">
    <name type="scientific">Caldithrix abyssi</name>
    <dbReference type="NCBI Taxonomy" id="187145"/>
    <lineage>
        <taxon>Bacteria</taxon>
        <taxon>Pseudomonadati</taxon>
        <taxon>Calditrichota</taxon>
        <taxon>Calditrichia</taxon>
        <taxon>Calditrichales</taxon>
        <taxon>Calditrichaceae</taxon>
        <taxon>Caldithrix</taxon>
    </lineage>
</organism>
<comment type="subunit">
    <text evidence="2 9">Homodimer.</text>
</comment>
<evidence type="ECO:0000256" key="2">
    <source>
        <dbReference type="ARBA" id="ARBA00011738"/>
    </source>
</evidence>
<evidence type="ECO:0000259" key="11">
    <source>
        <dbReference type="PROSITE" id="PS50862"/>
    </source>
</evidence>
<feature type="binding site" evidence="10">
    <location>
        <position position="109"/>
    </location>
    <ligand>
        <name>L-histidine</name>
        <dbReference type="ChEBI" id="CHEBI:57595"/>
    </ligand>
</feature>
<dbReference type="Proteomes" id="UP000885771">
    <property type="component" value="Unassembled WGS sequence"/>
</dbReference>
<feature type="binding site" evidence="10">
    <location>
        <position position="113"/>
    </location>
    <ligand>
        <name>L-histidine</name>
        <dbReference type="ChEBI" id="CHEBI:57595"/>
    </ligand>
</feature>
<dbReference type="PIRSF" id="PIRSF001549">
    <property type="entry name" value="His-tRNA_synth"/>
    <property type="match status" value="1"/>
</dbReference>
<dbReference type="GO" id="GO:0006427">
    <property type="term" value="P:histidyl-tRNA aminoacylation"/>
    <property type="evidence" value="ECO:0007669"/>
    <property type="project" value="UniProtKB-UniRule"/>
</dbReference>
<evidence type="ECO:0000256" key="10">
    <source>
        <dbReference type="PIRSR" id="PIRSR001549-1"/>
    </source>
</evidence>
<evidence type="ECO:0000256" key="3">
    <source>
        <dbReference type="ARBA" id="ARBA00022598"/>
    </source>
</evidence>
<evidence type="ECO:0000256" key="6">
    <source>
        <dbReference type="ARBA" id="ARBA00022917"/>
    </source>
</evidence>
<dbReference type="InterPro" id="IPR004154">
    <property type="entry name" value="Anticodon-bd"/>
</dbReference>
<keyword evidence="4 9" id="KW-0547">Nucleotide-binding</keyword>
<dbReference type="InterPro" id="IPR041715">
    <property type="entry name" value="HisRS-like_core"/>
</dbReference>
<dbReference type="Gene3D" id="3.40.50.800">
    <property type="entry name" value="Anticodon-binding domain"/>
    <property type="match status" value="1"/>
</dbReference>
<gene>
    <name evidence="9" type="primary">hisS</name>
    <name evidence="12" type="ORF">ENJ15_03185</name>
</gene>
<dbReference type="NCBIfam" id="TIGR00442">
    <property type="entry name" value="hisS"/>
    <property type="match status" value="1"/>
</dbReference>
<evidence type="ECO:0000256" key="5">
    <source>
        <dbReference type="ARBA" id="ARBA00022840"/>
    </source>
</evidence>
<keyword evidence="3 9" id="KW-0436">Ligase</keyword>
<feature type="binding site" evidence="10">
    <location>
        <begin position="64"/>
        <end position="66"/>
    </location>
    <ligand>
        <name>L-histidine</name>
        <dbReference type="ChEBI" id="CHEBI:57595"/>
    </ligand>
</feature>